<keyword evidence="4" id="KW-1185">Reference proteome</keyword>
<comment type="similarity">
    <text evidence="1">Belongs to the 5'-AMP-activated protein kinase beta subunit family.</text>
</comment>
<feature type="domain" description="Association with the SNF1 complex (ASC)" evidence="2">
    <location>
        <begin position="27"/>
        <end position="115"/>
    </location>
</feature>
<dbReference type="Proteomes" id="UP000077755">
    <property type="component" value="Chromosome 2"/>
</dbReference>
<dbReference type="Pfam" id="PF04739">
    <property type="entry name" value="AMPKBI"/>
    <property type="match status" value="1"/>
</dbReference>
<proteinExistence type="inferred from homology"/>
<dbReference type="EMBL" id="CP093344">
    <property type="protein sequence ID" value="WOG87609.1"/>
    <property type="molecule type" value="Genomic_DNA"/>
</dbReference>
<dbReference type="Gene3D" id="6.20.250.60">
    <property type="match status" value="1"/>
</dbReference>
<organism evidence="3 4">
    <name type="scientific">Daucus carota subsp. sativus</name>
    <name type="common">Carrot</name>
    <dbReference type="NCBI Taxonomy" id="79200"/>
    <lineage>
        <taxon>Eukaryota</taxon>
        <taxon>Viridiplantae</taxon>
        <taxon>Streptophyta</taxon>
        <taxon>Embryophyta</taxon>
        <taxon>Tracheophyta</taxon>
        <taxon>Spermatophyta</taxon>
        <taxon>Magnoliopsida</taxon>
        <taxon>eudicotyledons</taxon>
        <taxon>Gunneridae</taxon>
        <taxon>Pentapetalae</taxon>
        <taxon>asterids</taxon>
        <taxon>campanulids</taxon>
        <taxon>Apiales</taxon>
        <taxon>Apiaceae</taxon>
        <taxon>Apioideae</taxon>
        <taxon>Scandiceae</taxon>
        <taxon>Daucinae</taxon>
        <taxon>Daucus</taxon>
        <taxon>Daucus sect. Daucus</taxon>
    </lineage>
</organism>
<name>A0AAF0WEF7_DAUCS</name>
<accession>A0AAF0WEF7</accession>
<dbReference type="SMART" id="SM01010">
    <property type="entry name" value="AMPKBI"/>
    <property type="match status" value="1"/>
</dbReference>
<dbReference type="InterPro" id="IPR006828">
    <property type="entry name" value="ASC_dom"/>
</dbReference>
<evidence type="ECO:0000313" key="3">
    <source>
        <dbReference type="EMBL" id="WOG87609.1"/>
    </source>
</evidence>
<sequence length="123" mass="13430">MVPQSSSFSVGPYYECNEAIVVGFEAPKSPDASYNNVYPEDNYAKGPPTVPNHLDDTLLNSSASSDFPGSLPLPHNAVLNHVYCENRETEGPVVALGLTHRFREKYVTVVLYKPAPRCGSTNN</sequence>
<protein>
    <recommendedName>
        <fullName evidence="2">Association with the SNF1 complex (ASC) domain-containing protein</fullName>
    </recommendedName>
</protein>
<dbReference type="InterPro" id="IPR043554">
    <property type="entry name" value="KINB"/>
</dbReference>
<dbReference type="PANTHER" id="PTHR46316:SF5">
    <property type="entry name" value="SNF1-RELATED PROTEIN KINASE REGULATORY SUBUNIT BETA-3"/>
    <property type="match status" value="1"/>
</dbReference>
<evidence type="ECO:0000256" key="1">
    <source>
        <dbReference type="ARBA" id="ARBA00010926"/>
    </source>
</evidence>
<dbReference type="PANTHER" id="PTHR46316">
    <property type="entry name" value="SNF1-RELATED PROTEIN KINASE REGULATORY SUBUNIT BETA-1"/>
    <property type="match status" value="1"/>
</dbReference>
<dbReference type="SUPFAM" id="SSF160219">
    <property type="entry name" value="AMPKBI-like"/>
    <property type="match status" value="1"/>
</dbReference>
<dbReference type="AlphaFoldDB" id="A0AAF0WEF7"/>
<reference evidence="3" key="2">
    <citation type="submission" date="2022-03" db="EMBL/GenBank/DDBJ databases">
        <title>Draft title - Genomic analysis of global carrot germplasm unveils the trajectory of domestication and the origin of high carotenoid orange carrot.</title>
        <authorList>
            <person name="Iorizzo M."/>
            <person name="Ellison S."/>
            <person name="Senalik D."/>
            <person name="Macko-Podgorni A."/>
            <person name="Grzebelus D."/>
            <person name="Bostan H."/>
            <person name="Rolling W."/>
            <person name="Curaba J."/>
            <person name="Simon P."/>
        </authorList>
    </citation>
    <scope>NUCLEOTIDE SEQUENCE</scope>
    <source>
        <tissue evidence="3">Leaf</tissue>
    </source>
</reference>
<dbReference type="GO" id="GO:0005737">
    <property type="term" value="C:cytoplasm"/>
    <property type="evidence" value="ECO:0007669"/>
    <property type="project" value="UniProtKB-ARBA"/>
</dbReference>
<dbReference type="InterPro" id="IPR037256">
    <property type="entry name" value="ASC_dom_sf"/>
</dbReference>
<evidence type="ECO:0000259" key="2">
    <source>
        <dbReference type="SMART" id="SM01010"/>
    </source>
</evidence>
<evidence type="ECO:0000313" key="4">
    <source>
        <dbReference type="Proteomes" id="UP000077755"/>
    </source>
</evidence>
<gene>
    <name evidence="3" type="ORF">DCAR_0206839</name>
</gene>
<reference evidence="3" key="1">
    <citation type="journal article" date="2016" name="Nat. Genet.">
        <title>A high-quality carrot genome assembly provides new insights into carotenoid accumulation and asterid genome evolution.</title>
        <authorList>
            <person name="Iorizzo M."/>
            <person name="Ellison S."/>
            <person name="Senalik D."/>
            <person name="Zeng P."/>
            <person name="Satapoomin P."/>
            <person name="Huang J."/>
            <person name="Bowman M."/>
            <person name="Iovene M."/>
            <person name="Sanseverino W."/>
            <person name="Cavagnaro P."/>
            <person name="Yildiz M."/>
            <person name="Macko-Podgorni A."/>
            <person name="Moranska E."/>
            <person name="Grzebelus E."/>
            <person name="Grzebelus D."/>
            <person name="Ashrafi H."/>
            <person name="Zheng Z."/>
            <person name="Cheng S."/>
            <person name="Spooner D."/>
            <person name="Van Deynze A."/>
            <person name="Simon P."/>
        </authorList>
    </citation>
    <scope>NUCLEOTIDE SEQUENCE</scope>
    <source>
        <tissue evidence="3">Leaf</tissue>
    </source>
</reference>